<keyword evidence="2" id="KW-0238">DNA-binding</keyword>
<comment type="caution">
    <text evidence="5">The sequence shown here is derived from an EMBL/GenBank/DDBJ whole genome shotgun (WGS) entry which is preliminary data.</text>
</comment>
<dbReference type="EMBL" id="BAABGP010000016">
    <property type="protein sequence ID" value="GAA4486974.1"/>
    <property type="molecule type" value="Genomic_DNA"/>
</dbReference>
<evidence type="ECO:0000313" key="6">
    <source>
        <dbReference type="Proteomes" id="UP001500731"/>
    </source>
</evidence>
<proteinExistence type="predicted"/>
<sequence length="121" mass="13580">MVEWDPYDRNCPTRKVLDRIGDRWTVLVVGTLAGGPLRFSELAARIDGISQKMLTQTLRGLEQDGLVTRTVTAAVPVRVDYELTTAGRSLQEPLKALEDWAKEHMASILDARDRFSVEAPR</sequence>
<dbReference type="InterPro" id="IPR036388">
    <property type="entry name" value="WH-like_DNA-bd_sf"/>
</dbReference>
<organism evidence="5 6">
    <name type="scientific">Microbacterium panaciterrae</name>
    <dbReference type="NCBI Taxonomy" id="985759"/>
    <lineage>
        <taxon>Bacteria</taxon>
        <taxon>Bacillati</taxon>
        <taxon>Actinomycetota</taxon>
        <taxon>Actinomycetes</taxon>
        <taxon>Micrococcales</taxon>
        <taxon>Microbacteriaceae</taxon>
        <taxon>Microbacterium</taxon>
    </lineage>
</organism>
<evidence type="ECO:0000256" key="2">
    <source>
        <dbReference type="ARBA" id="ARBA00023125"/>
    </source>
</evidence>
<dbReference type="InterPro" id="IPR036390">
    <property type="entry name" value="WH_DNA-bd_sf"/>
</dbReference>
<dbReference type="Proteomes" id="UP001500731">
    <property type="component" value="Unassembled WGS sequence"/>
</dbReference>
<dbReference type="InterPro" id="IPR002577">
    <property type="entry name" value="HTH_HxlR"/>
</dbReference>
<reference evidence="6" key="1">
    <citation type="journal article" date="2019" name="Int. J. Syst. Evol. Microbiol.">
        <title>The Global Catalogue of Microorganisms (GCM) 10K type strain sequencing project: providing services to taxonomists for standard genome sequencing and annotation.</title>
        <authorList>
            <consortium name="The Broad Institute Genomics Platform"/>
            <consortium name="The Broad Institute Genome Sequencing Center for Infectious Disease"/>
            <person name="Wu L."/>
            <person name="Ma J."/>
        </authorList>
    </citation>
    <scope>NUCLEOTIDE SEQUENCE [LARGE SCALE GENOMIC DNA]</scope>
    <source>
        <strain evidence="6">JCM 17839</strain>
    </source>
</reference>
<dbReference type="Pfam" id="PF01638">
    <property type="entry name" value="HxlR"/>
    <property type="match status" value="1"/>
</dbReference>
<dbReference type="PANTHER" id="PTHR33204">
    <property type="entry name" value="TRANSCRIPTIONAL REGULATOR, MARR FAMILY"/>
    <property type="match status" value="1"/>
</dbReference>
<dbReference type="SUPFAM" id="SSF46785">
    <property type="entry name" value="Winged helix' DNA-binding domain"/>
    <property type="match status" value="1"/>
</dbReference>
<evidence type="ECO:0000256" key="3">
    <source>
        <dbReference type="ARBA" id="ARBA00023163"/>
    </source>
</evidence>
<keyword evidence="6" id="KW-1185">Reference proteome</keyword>
<dbReference type="PANTHER" id="PTHR33204:SF18">
    <property type="entry name" value="TRANSCRIPTIONAL REGULATORY PROTEIN"/>
    <property type="match status" value="1"/>
</dbReference>
<name>A0ABP8PJ90_9MICO</name>
<protein>
    <submittedName>
        <fullName evidence="5">Helix-turn-helix domain-containing protein</fullName>
    </submittedName>
</protein>
<evidence type="ECO:0000259" key="4">
    <source>
        <dbReference type="PROSITE" id="PS51118"/>
    </source>
</evidence>
<dbReference type="PROSITE" id="PS51118">
    <property type="entry name" value="HTH_HXLR"/>
    <property type="match status" value="1"/>
</dbReference>
<dbReference type="RefSeq" id="WP_345187254.1">
    <property type="nucleotide sequence ID" value="NZ_BAABGP010000016.1"/>
</dbReference>
<keyword evidence="1" id="KW-0805">Transcription regulation</keyword>
<evidence type="ECO:0000313" key="5">
    <source>
        <dbReference type="EMBL" id="GAA4486974.1"/>
    </source>
</evidence>
<keyword evidence="3" id="KW-0804">Transcription</keyword>
<feature type="domain" description="HTH hxlR-type" evidence="4">
    <location>
        <begin position="11"/>
        <end position="109"/>
    </location>
</feature>
<gene>
    <name evidence="5" type="ORF">GCM10023171_23990</name>
</gene>
<accession>A0ABP8PJ90</accession>
<dbReference type="Gene3D" id="1.10.10.10">
    <property type="entry name" value="Winged helix-like DNA-binding domain superfamily/Winged helix DNA-binding domain"/>
    <property type="match status" value="1"/>
</dbReference>
<evidence type="ECO:0000256" key="1">
    <source>
        <dbReference type="ARBA" id="ARBA00023015"/>
    </source>
</evidence>